<gene>
    <name evidence="2" type="ORF">SSLN_LOCUS19573</name>
</gene>
<organism evidence="4">
    <name type="scientific">Schistocephalus solidus</name>
    <name type="common">Tapeworm</name>
    <dbReference type="NCBI Taxonomy" id="70667"/>
    <lineage>
        <taxon>Eukaryota</taxon>
        <taxon>Metazoa</taxon>
        <taxon>Spiralia</taxon>
        <taxon>Lophotrochozoa</taxon>
        <taxon>Platyhelminthes</taxon>
        <taxon>Cestoda</taxon>
        <taxon>Eucestoda</taxon>
        <taxon>Diphyllobothriidea</taxon>
        <taxon>Diphyllobothriidae</taxon>
        <taxon>Schistocephalus</taxon>
    </lineage>
</organism>
<evidence type="ECO:0000313" key="2">
    <source>
        <dbReference type="EMBL" id="VDM05959.1"/>
    </source>
</evidence>
<reference evidence="2 3" key="2">
    <citation type="submission" date="2018-11" db="EMBL/GenBank/DDBJ databases">
        <authorList>
            <consortium name="Pathogen Informatics"/>
        </authorList>
    </citation>
    <scope>NUCLEOTIDE SEQUENCE [LARGE SCALE GENOMIC DNA]</scope>
    <source>
        <strain evidence="2 3">NST_G2</strain>
    </source>
</reference>
<dbReference type="Proteomes" id="UP000275846">
    <property type="component" value="Unassembled WGS sequence"/>
</dbReference>
<evidence type="ECO:0000313" key="4">
    <source>
        <dbReference type="WBParaSite" id="SSLN_0002030401-mRNA-1"/>
    </source>
</evidence>
<dbReference type="EMBL" id="UYSU01048148">
    <property type="protein sequence ID" value="VDM05959.1"/>
    <property type="molecule type" value="Genomic_DNA"/>
</dbReference>
<accession>A0A183TSX5</accession>
<evidence type="ECO:0000313" key="3">
    <source>
        <dbReference type="Proteomes" id="UP000275846"/>
    </source>
</evidence>
<dbReference type="WBParaSite" id="SSLN_0002030401-mRNA-1">
    <property type="protein sequence ID" value="SSLN_0002030401-mRNA-1"/>
    <property type="gene ID" value="SSLN_0002030401"/>
</dbReference>
<protein>
    <recommendedName>
        <fullName evidence="1">DUF7083 domain-containing protein</fullName>
    </recommendedName>
</protein>
<dbReference type="AlphaFoldDB" id="A0A183TSX5"/>
<dbReference type="STRING" id="70667.A0A183TSX5"/>
<sequence length="186" mass="22041">MQTIWTPTGKNKRKELENRITEFNYDPDGGVNFEVWYRKYALLFEEEGSNVEEKEKVKVLLLKLGQREHERYVKFILSKKPVDISFEEMVRNLKSLFSFSKSLFNRRYQCFDMERQPHEDYVDLAGLLNDVYYHADLENTTSLQIKALLFIKSLTLLEDADVRTRLLAQLDQKAEMTKQNLAEECV</sequence>
<dbReference type="InterPro" id="IPR055510">
    <property type="entry name" value="DUF7083"/>
</dbReference>
<dbReference type="OrthoDB" id="6270619at2759"/>
<keyword evidence="3" id="KW-1185">Reference proteome</keyword>
<evidence type="ECO:0000259" key="1">
    <source>
        <dbReference type="Pfam" id="PF23309"/>
    </source>
</evidence>
<reference evidence="4" key="1">
    <citation type="submission" date="2016-06" db="UniProtKB">
        <authorList>
            <consortium name="WormBaseParasite"/>
        </authorList>
    </citation>
    <scope>IDENTIFICATION</scope>
</reference>
<dbReference type="Pfam" id="PF23309">
    <property type="entry name" value="DUF7083"/>
    <property type="match status" value="1"/>
</dbReference>
<name>A0A183TSX5_SCHSO</name>
<proteinExistence type="predicted"/>
<feature type="domain" description="DUF7083" evidence="1">
    <location>
        <begin position="14"/>
        <end position="98"/>
    </location>
</feature>